<name>A0A914RYF9_PAREQ</name>
<evidence type="ECO:0000313" key="1">
    <source>
        <dbReference type="Proteomes" id="UP000887564"/>
    </source>
</evidence>
<keyword evidence="1" id="KW-1185">Reference proteome</keyword>
<dbReference type="AlphaFoldDB" id="A0A914RYF9"/>
<evidence type="ECO:0000313" key="2">
    <source>
        <dbReference type="WBParaSite" id="PEQ_0001120201-mRNA-1"/>
    </source>
</evidence>
<reference evidence="2" key="1">
    <citation type="submission" date="2022-11" db="UniProtKB">
        <authorList>
            <consortium name="WormBaseParasite"/>
        </authorList>
    </citation>
    <scope>IDENTIFICATION</scope>
</reference>
<sequence>MIRVLGISMVDEYEAEAEAAASVSAVTPPTVDSVAKSNSDLEKQSEVEVKTEVNVSETKPTLHQVRGNLLSFYRVVLF</sequence>
<proteinExistence type="predicted"/>
<protein>
    <submittedName>
        <fullName evidence="2">Uncharacterized protein</fullName>
    </submittedName>
</protein>
<organism evidence="1 2">
    <name type="scientific">Parascaris equorum</name>
    <name type="common">Equine roundworm</name>
    <dbReference type="NCBI Taxonomy" id="6256"/>
    <lineage>
        <taxon>Eukaryota</taxon>
        <taxon>Metazoa</taxon>
        <taxon>Ecdysozoa</taxon>
        <taxon>Nematoda</taxon>
        <taxon>Chromadorea</taxon>
        <taxon>Rhabditida</taxon>
        <taxon>Spirurina</taxon>
        <taxon>Ascaridomorpha</taxon>
        <taxon>Ascaridoidea</taxon>
        <taxon>Ascarididae</taxon>
        <taxon>Parascaris</taxon>
    </lineage>
</organism>
<dbReference type="Proteomes" id="UP000887564">
    <property type="component" value="Unplaced"/>
</dbReference>
<accession>A0A914RYF9</accession>
<dbReference type="WBParaSite" id="PEQ_0001120201-mRNA-1">
    <property type="protein sequence ID" value="PEQ_0001120201-mRNA-1"/>
    <property type="gene ID" value="PEQ_0001120201"/>
</dbReference>